<dbReference type="RefSeq" id="XP_041193788.1">
    <property type="nucleotide sequence ID" value="XM_041340014.1"/>
</dbReference>
<evidence type="ECO:0000313" key="1">
    <source>
        <dbReference type="EMBL" id="KAG1817546.1"/>
    </source>
</evidence>
<dbReference type="EMBL" id="JABBWG010000013">
    <property type="protein sequence ID" value="KAG1817546.1"/>
    <property type="molecule type" value="Genomic_DNA"/>
</dbReference>
<organism evidence="1 2">
    <name type="scientific">Suillus subaureus</name>
    <dbReference type="NCBI Taxonomy" id="48587"/>
    <lineage>
        <taxon>Eukaryota</taxon>
        <taxon>Fungi</taxon>
        <taxon>Dikarya</taxon>
        <taxon>Basidiomycota</taxon>
        <taxon>Agaricomycotina</taxon>
        <taxon>Agaricomycetes</taxon>
        <taxon>Agaricomycetidae</taxon>
        <taxon>Boletales</taxon>
        <taxon>Suillineae</taxon>
        <taxon>Suillaceae</taxon>
        <taxon>Suillus</taxon>
    </lineage>
</organism>
<name>A0A9P7EC17_9AGAM</name>
<sequence>MSGEVKLFVVVIYLRANLTAERHIIAQPGADRKVFIAQKDFDLTKANEAVTFLCEMYSLKQELDNLGGILDPKNKKCLGGIKVATSEVISLTSQAQNNKTLIMTLTSVSEDHCEASGAQDDLRIFDVDDIQGILRKMHYKMSFIVFGYPFLALVSNVEDDSQQGYLKFVKEGQQEIEIL</sequence>
<dbReference type="OrthoDB" id="2620952at2759"/>
<dbReference type="Proteomes" id="UP000807769">
    <property type="component" value="Unassembled WGS sequence"/>
</dbReference>
<protein>
    <submittedName>
        <fullName evidence="1">Uncharacterized protein</fullName>
    </submittedName>
</protein>
<evidence type="ECO:0000313" key="2">
    <source>
        <dbReference type="Proteomes" id="UP000807769"/>
    </source>
</evidence>
<gene>
    <name evidence="1" type="ORF">BJ212DRAFT_1480120</name>
</gene>
<accession>A0A9P7EC17</accession>
<dbReference type="AlphaFoldDB" id="A0A9P7EC17"/>
<reference evidence="1" key="1">
    <citation type="journal article" date="2020" name="New Phytol.">
        <title>Comparative genomics reveals dynamic genome evolution in host specialist ectomycorrhizal fungi.</title>
        <authorList>
            <person name="Lofgren L.A."/>
            <person name="Nguyen N.H."/>
            <person name="Vilgalys R."/>
            <person name="Ruytinx J."/>
            <person name="Liao H.L."/>
            <person name="Branco S."/>
            <person name="Kuo A."/>
            <person name="LaButti K."/>
            <person name="Lipzen A."/>
            <person name="Andreopoulos W."/>
            <person name="Pangilinan J."/>
            <person name="Riley R."/>
            <person name="Hundley H."/>
            <person name="Na H."/>
            <person name="Barry K."/>
            <person name="Grigoriev I.V."/>
            <person name="Stajich J.E."/>
            <person name="Kennedy P.G."/>
        </authorList>
    </citation>
    <scope>NUCLEOTIDE SEQUENCE</scope>
    <source>
        <strain evidence="1">MN1</strain>
    </source>
</reference>
<comment type="caution">
    <text evidence="1">The sequence shown here is derived from an EMBL/GenBank/DDBJ whole genome shotgun (WGS) entry which is preliminary data.</text>
</comment>
<keyword evidence="2" id="KW-1185">Reference proteome</keyword>
<proteinExistence type="predicted"/>
<dbReference type="GeneID" id="64634030"/>